<dbReference type="EMBL" id="NXLT01000001">
    <property type="protein sequence ID" value="RDU68412.1"/>
    <property type="molecule type" value="Genomic_DNA"/>
</dbReference>
<dbReference type="RefSeq" id="WP_115570366.1">
    <property type="nucleotide sequence ID" value="NZ_NXLT01000001.1"/>
</dbReference>
<feature type="transmembrane region" description="Helical" evidence="1">
    <location>
        <begin position="43"/>
        <end position="67"/>
    </location>
</feature>
<protein>
    <recommendedName>
        <fullName evidence="4">DUF1049 domain-containing protein</fullName>
    </recommendedName>
</protein>
<dbReference type="OrthoDB" id="5338103at2"/>
<evidence type="ECO:0008006" key="4">
    <source>
        <dbReference type="Google" id="ProtNLM"/>
    </source>
</evidence>
<name>A0A3D8IT79_9HELI</name>
<comment type="caution">
    <text evidence="2">The sequence shown here is derived from an EMBL/GenBank/DDBJ whole genome shotgun (WGS) entry which is preliminary data.</text>
</comment>
<dbReference type="AlphaFoldDB" id="A0A3D8IT79"/>
<keyword evidence="1" id="KW-1133">Transmembrane helix</keyword>
<gene>
    <name evidence="2" type="ORF">CQA54_00985</name>
</gene>
<accession>A0A3D8IT79</accession>
<dbReference type="Proteomes" id="UP000256514">
    <property type="component" value="Unassembled WGS sequence"/>
</dbReference>
<keyword evidence="3" id="KW-1185">Reference proteome</keyword>
<organism evidence="2 3">
    <name type="scientific">Helicobacter equorum</name>
    <dbReference type="NCBI Taxonomy" id="361872"/>
    <lineage>
        <taxon>Bacteria</taxon>
        <taxon>Pseudomonadati</taxon>
        <taxon>Campylobacterota</taxon>
        <taxon>Epsilonproteobacteria</taxon>
        <taxon>Campylobacterales</taxon>
        <taxon>Helicobacteraceae</taxon>
        <taxon>Helicobacter</taxon>
    </lineage>
</organism>
<sequence>MRFKYYMAFVVIFCAVLGIYAYTLELGNFTLTLPNNRNLNLPVTLWLIIIVLIFCLCSSLLFASSWANTLIQSYRTRNDFNHLFSQINEQALNKPIESRVYKNADISKLSKILARFYLKPRLDSKECFEPKIDKLFENYKDVMNGKNVDLRAYNLSKENKFFIQNLKNKIQSDNKFAFNALSENNPQEIKDFALIQILSNGSAKDLERLFSLQITYNASMKPSLIQAFVAHSDVFNAQNLSDICKQMHFCAQDYVELAQQSQNILQPDAWYKLFESLANNDEHAENALFYVMFELEMIEKAKERRALHGKDEYRLIDAYLDLKESGKHYPLDIFFNQCNI</sequence>
<evidence type="ECO:0000313" key="2">
    <source>
        <dbReference type="EMBL" id="RDU68412.1"/>
    </source>
</evidence>
<evidence type="ECO:0000256" key="1">
    <source>
        <dbReference type="SAM" id="Phobius"/>
    </source>
</evidence>
<reference evidence="2 3" key="1">
    <citation type="submission" date="2018-04" db="EMBL/GenBank/DDBJ databases">
        <title>Novel Campyloabacter and Helicobacter Species and Strains.</title>
        <authorList>
            <person name="Mannion A.J."/>
            <person name="Shen Z."/>
            <person name="Fox J.G."/>
        </authorList>
    </citation>
    <scope>NUCLEOTIDE SEQUENCE [LARGE SCALE GENOMIC DNA]</scope>
    <source>
        <strain evidence="2 3">MIT 12-6600</strain>
    </source>
</reference>
<evidence type="ECO:0000313" key="3">
    <source>
        <dbReference type="Proteomes" id="UP000256514"/>
    </source>
</evidence>
<feature type="transmembrane region" description="Helical" evidence="1">
    <location>
        <begin position="5"/>
        <end position="23"/>
    </location>
</feature>
<keyword evidence="1" id="KW-0812">Transmembrane</keyword>
<proteinExistence type="predicted"/>
<keyword evidence="1" id="KW-0472">Membrane</keyword>